<gene>
    <name evidence="1" type="ORF">PSI22_00340</name>
</gene>
<keyword evidence="2" id="KW-1185">Reference proteome</keyword>
<comment type="caution">
    <text evidence="1">The sequence shown here is derived from an EMBL/GenBank/DDBJ whole genome shotgun (WGS) entry which is preliminary data.</text>
</comment>
<accession>A0ABT5M1G8</accession>
<dbReference type="Proteomes" id="UP001214757">
    <property type="component" value="Unassembled WGS sequence"/>
</dbReference>
<evidence type="ECO:0000313" key="2">
    <source>
        <dbReference type="Proteomes" id="UP001214757"/>
    </source>
</evidence>
<organism evidence="1 2">
    <name type="scientific">Xenorhabdus aichiensis</name>
    <dbReference type="NCBI Taxonomy" id="3025874"/>
    <lineage>
        <taxon>Bacteria</taxon>
        <taxon>Pseudomonadati</taxon>
        <taxon>Pseudomonadota</taxon>
        <taxon>Gammaproteobacteria</taxon>
        <taxon>Enterobacterales</taxon>
        <taxon>Morganellaceae</taxon>
        <taxon>Xenorhabdus</taxon>
    </lineage>
</organism>
<reference evidence="1 2" key="1">
    <citation type="submission" date="2023-02" db="EMBL/GenBank/DDBJ databases">
        <title>Entomopathogenic bacteria.</title>
        <authorList>
            <person name="Machado R.A."/>
        </authorList>
    </citation>
    <scope>NUCLEOTIDE SEQUENCE [LARGE SCALE GENOMIC DNA]</scope>
    <source>
        <strain evidence="1 2">XENO-7</strain>
    </source>
</reference>
<name>A0ABT5M1G8_9GAMM</name>
<protein>
    <submittedName>
        <fullName evidence="1">Uncharacterized protein</fullName>
    </submittedName>
</protein>
<sequence>MSHYHCETCHKLKPVDRSKLAVGDRVTFSLSTKRVYRTHIKCAIRTVKGRIQQIQGEQVTVSYRKQLYRLNREAVNPAGAPSELAYAMVGTCHCGGSNAH</sequence>
<evidence type="ECO:0000313" key="1">
    <source>
        <dbReference type="EMBL" id="MDC9620112.1"/>
    </source>
</evidence>
<dbReference type="EMBL" id="JAQRFO010000001">
    <property type="protein sequence ID" value="MDC9620112.1"/>
    <property type="molecule type" value="Genomic_DNA"/>
</dbReference>
<dbReference type="RefSeq" id="WP_273577787.1">
    <property type="nucleotide sequence ID" value="NZ_JAQRFO010000001.1"/>
</dbReference>
<proteinExistence type="predicted"/>